<accession>A0A9P8RJG9</accession>
<feature type="binding site" description="axial binding residue" evidence="5">
    <location>
        <position position="449"/>
    </location>
    <ligand>
        <name>heme</name>
        <dbReference type="ChEBI" id="CHEBI:30413"/>
    </ligand>
    <ligandPart>
        <name>Fe</name>
        <dbReference type="ChEBI" id="CHEBI:18248"/>
    </ligandPart>
</feature>
<protein>
    <submittedName>
        <fullName evidence="8">Cytochrome P450</fullName>
    </submittedName>
</protein>
<dbReference type="InterPro" id="IPR050121">
    <property type="entry name" value="Cytochrome_P450_monoxygenase"/>
</dbReference>
<evidence type="ECO:0000256" key="7">
    <source>
        <dbReference type="SAM" id="SignalP"/>
    </source>
</evidence>
<dbReference type="Gene3D" id="1.10.630.10">
    <property type="entry name" value="Cytochrome P450"/>
    <property type="match status" value="1"/>
</dbReference>
<evidence type="ECO:0000313" key="8">
    <source>
        <dbReference type="EMBL" id="KAH6645433.1"/>
    </source>
</evidence>
<dbReference type="AlphaFoldDB" id="A0A9P8RJG9"/>
<dbReference type="GO" id="GO:0020037">
    <property type="term" value="F:heme binding"/>
    <property type="evidence" value="ECO:0007669"/>
    <property type="project" value="InterPro"/>
</dbReference>
<keyword evidence="9" id="KW-1185">Reference proteome</keyword>
<proteinExistence type="inferred from homology"/>
<dbReference type="PANTHER" id="PTHR24305:SF172">
    <property type="entry name" value="P450, PUTATIVE (EUROFUNG)-RELATED"/>
    <property type="match status" value="1"/>
</dbReference>
<evidence type="ECO:0000256" key="4">
    <source>
        <dbReference type="ARBA" id="ARBA00023004"/>
    </source>
</evidence>
<keyword evidence="4 5" id="KW-0408">Iron</keyword>
<dbReference type="GO" id="GO:0016705">
    <property type="term" value="F:oxidoreductase activity, acting on paired donors, with incorporation or reduction of molecular oxygen"/>
    <property type="evidence" value="ECO:0007669"/>
    <property type="project" value="InterPro"/>
</dbReference>
<keyword evidence="7" id="KW-0732">Signal</keyword>
<dbReference type="GO" id="GO:0004497">
    <property type="term" value="F:monooxygenase activity"/>
    <property type="evidence" value="ECO:0007669"/>
    <property type="project" value="UniProtKB-KW"/>
</dbReference>
<evidence type="ECO:0000256" key="2">
    <source>
        <dbReference type="ARBA" id="ARBA00022617"/>
    </source>
</evidence>
<dbReference type="Proteomes" id="UP000758603">
    <property type="component" value="Unassembled WGS sequence"/>
</dbReference>
<keyword evidence="3 5" id="KW-0479">Metal-binding</keyword>
<evidence type="ECO:0000256" key="5">
    <source>
        <dbReference type="PIRSR" id="PIRSR602401-1"/>
    </source>
</evidence>
<keyword evidence="2 5" id="KW-0349">Heme</keyword>
<name>A0A9P8RJG9_9PEZI</name>
<dbReference type="CDD" id="cd11061">
    <property type="entry name" value="CYP67-like"/>
    <property type="match status" value="1"/>
</dbReference>
<evidence type="ECO:0000256" key="6">
    <source>
        <dbReference type="RuleBase" id="RU000461"/>
    </source>
</evidence>
<keyword evidence="6" id="KW-0503">Monooxygenase</keyword>
<dbReference type="OrthoDB" id="2789670at2759"/>
<dbReference type="EMBL" id="JAGPXC010000011">
    <property type="protein sequence ID" value="KAH6645433.1"/>
    <property type="molecule type" value="Genomic_DNA"/>
</dbReference>
<organism evidence="8 9">
    <name type="scientific">Truncatella angustata</name>
    <dbReference type="NCBI Taxonomy" id="152316"/>
    <lineage>
        <taxon>Eukaryota</taxon>
        <taxon>Fungi</taxon>
        <taxon>Dikarya</taxon>
        <taxon>Ascomycota</taxon>
        <taxon>Pezizomycotina</taxon>
        <taxon>Sordariomycetes</taxon>
        <taxon>Xylariomycetidae</taxon>
        <taxon>Amphisphaeriales</taxon>
        <taxon>Sporocadaceae</taxon>
        <taxon>Truncatella</taxon>
    </lineage>
</organism>
<dbReference type="InterPro" id="IPR002401">
    <property type="entry name" value="Cyt_P450_E_grp-I"/>
</dbReference>
<dbReference type="PRINTS" id="PR00463">
    <property type="entry name" value="EP450I"/>
</dbReference>
<feature type="chain" id="PRO_5040342906" evidence="7">
    <location>
        <begin position="23"/>
        <end position="506"/>
    </location>
</feature>
<dbReference type="PANTHER" id="PTHR24305">
    <property type="entry name" value="CYTOCHROME P450"/>
    <property type="match status" value="1"/>
</dbReference>
<comment type="caution">
    <text evidence="8">The sequence shown here is derived from an EMBL/GenBank/DDBJ whole genome shotgun (WGS) entry which is preliminary data.</text>
</comment>
<dbReference type="PROSITE" id="PS00086">
    <property type="entry name" value="CYTOCHROME_P450"/>
    <property type="match status" value="1"/>
</dbReference>
<evidence type="ECO:0000256" key="3">
    <source>
        <dbReference type="ARBA" id="ARBA00022723"/>
    </source>
</evidence>
<dbReference type="GeneID" id="70127684"/>
<dbReference type="InterPro" id="IPR001128">
    <property type="entry name" value="Cyt_P450"/>
</dbReference>
<dbReference type="InterPro" id="IPR017972">
    <property type="entry name" value="Cyt_P450_CS"/>
</dbReference>
<evidence type="ECO:0000313" key="9">
    <source>
        <dbReference type="Proteomes" id="UP000758603"/>
    </source>
</evidence>
<keyword evidence="6" id="KW-0560">Oxidoreductase</keyword>
<dbReference type="PRINTS" id="PR00385">
    <property type="entry name" value="P450"/>
</dbReference>
<comment type="similarity">
    <text evidence="6">Belongs to the cytochrome P450 family.</text>
</comment>
<reference evidence="8" key="1">
    <citation type="journal article" date="2021" name="Nat. Commun.">
        <title>Genetic determinants of endophytism in the Arabidopsis root mycobiome.</title>
        <authorList>
            <person name="Mesny F."/>
            <person name="Miyauchi S."/>
            <person name="Thiergart T."/>
            <person name="Pickel B."/>
            <person name="Atanasova L."/>
            <person name="Karlsson M."/>
            <person name="Huettel B."/>
            <person name="Barry K.W."/>
            <person name="Haridas S."/>
            <person name="Chen C."/>
            <person name="Bauer D."/>
            <person name="Andreopoulos W."/>
            <person name="Pangilinan J."/>
            <person name="LaButti K."/>
            <person name="Riley R."/>
            <person name="Lipzen A."/>
            <person name="Clum A."/>
            <person name="Drula E."/>
            <person name="Henrissat B."/>
            <person name="Kohler A."/>
            <person name="Grigoriev I.V."/>
            <person name="Martin F.M."/>
            <person name="Hacquard S."/>
        </authorList>
    </citation>
    <scope>NUCLEOTIDE SEQUENCE</scope>
    <source>
        <strain evidence="8">MPI-SDFR-AT-0073</strain>
    </source>
</reference>
<comment type="cofactor">
    <cofactor evidence="1 5">
        <name>heme</name>
        <dbReference type="ChEBI" id="CHEBI:30413"/>
    </cofactor>
</comment>
<evidence type="ECO:0000256" key="1">
    <source>
        <dbReference type="ARBA" id="ARBA00001971"/>
    </source>
</evidence>
<gene>
    <name evidence="8" type="ORF">BKA67DRAFT_526893</name>
</gene>
<dbReference type="SUPFAM" id="SSF48264">
    <property type="entry name" value="Cytochrome P450"/>
    <property type="match status" value="1"/>
</dbReference>
<dbReference type="GO" id="GO:0005506">
    <property type="term" value="F:iron ion binding"/>
    <property type="evidence" value="ECO:0007669"/>
    <property type="project" value="InterPro"/>
</dbReference>
<sequence length="506" mass="57395">MFPTSLIVLLLAVVLLLKPIAEYIIDSKNLRRFPNYNVLSGITNLGYMIERWRGFRSKTLHDCHKVHPVVRIGPNSLSFSSVSAMKAIYGHSTTTIKGDMYSDAAGPYPNILDAVSKDVHAHKRRLLSHAFATRNLEQWEFKIADKVERLVKQFDRICDTPEATLDYSRWTNLFTLDAIVDIALSYRLGCLDRGDDVILTESPDGKTEAVNYIESLHAVKRATSVIVWSSAWFGMLRSTLKLVPGFFRNQYSRGQGYDHMVAYLTQRRMQRYRDGEALDDLLQCILEDKEGKPQELESGEVEAEVNVLLDAGSDTTATALVNVMYYLLQNPSTLVRLRRELEDLSDDNSVVSYSRVKDLPYLRACLDESLRLSPPLAFGLNRKTGPDGVWVDGNFIPAATIVAVPAYTAHRNPAIFTDPEEFRPERWLCAGSKELQASFIPFSAGARGCIGRNITYMEQLILMATLVRRYDFSFVDPDWKLDYEEAFILWPSHMLLNISLRQHSCS</sequence>
<feature type="signal peptide" evidence="7">
    <location>
        <begin position="1"/>
        <end position="22"/>
    </location>
</feature>
<dbReference type="Pfam" id="PF00067">
    <property type="entry name" value="p450"/>
    <property type="match status" value="1"/>
</dbReference>
<dbReference type="RefSeq" id="XP_045951947.1">
    <property type="nucleotide sequence ID" value="XM_046098792.1"/>
</dbReference>
<dbReference type="InterPro" id="IPR036396">
    <property type="entry name" value="Cyt_P450_sf"/>
</dbReference>